<name>A0ABP7PC91_9BACT</name>
<dbReference type="Gene3D" id="3.30.70.360">
    <property type="match status" value="1"/>
</dbReference>
<sequence length="362" mass="39434">MPDLINQLSDKAIELLVRLINTPSFSREEGGTATLIQEFLAAHGVAANRRNNNVWAVSQHFDASKPTILLNSHHDTVKAGAGWNYSPFGAVRQGDKLIGLGSNDAGAAAVSLLAAFLYFQNKPNAFNLICAITAEEEISGSNGIRSVLPEFGKIDLGIVGEPTGMNLAIAEKGLIVLDCTAHGKTGHAAREEGENALYKALDDIRWLRNCQFPRVSPLLGPVKMTVTQITAGTQHNVVPDRCQFVIDVRPNELYQNQEIIDFLRDNMQATLVPRSTHLNSSRISENHPVVRKGLAMGKTIYGSPTLSDQSIMPFETLKMGPGESARSHTPDEFVLVSEIRAGIRDYIELLTDVDAQSIAKLK</sequence>
<dbReference type="PROSITE" id="PS00758">
    <property type="entry name" value="ARGE_DAPE_CPG2_1"/>
    <property type="match status" value="1"/>
</dbReference>
<dbReference type="InterPro" id="IPR036264">
    <property type="entry name" value="Bact_exopeptidase_dim_dom"/>
</dbReference>
<dbReference type="Gene3D" id="3.40.630.10">
    <property type="entry name" value="Zn peptidases"/>
    <property type="match status" value="1"/>
</dbReference>
<evidence type="ECO:0000256" key="2">
    <source>
        <dbReference type="ARBA" id="ARBA00022723"/>
    </source>
</evidence>
<accession>A0ABP7PC91</accession>
<dbReference type="InterPro" id="IPR002933">
    <property type="entry name" value="Peptidase_M20"/>
</dbReference>
<evidence type="ECO:0000256" key="5">
    <source>
        <dbReference type="ARBA" id="ARBA00023285"/>
    </source>
</evidence>
<dbReference type="InterPro" id="IPR050072">
    <property type="entry name" value="Peptidase_M20A"/>
</dbReference>
<keyword evidence="2" id="KW-0479">Metal-binding</keyword>
<evidence type="ECO:0000313" key="7">
    <source>
        <dbReference type="EMBL" id="GAA3963266.1"/>
    </source>
</evidence>
<dbReference type="PANTHER" id="PTHR43808:SF31">
    <property type="entry name" value="N-ACETYL-L-CITRULLINE DEACETYLASE"/>
    <property type="match status" value="1"/>
</dbReference>
<dbReference type="Proteomes" id="UP001501556">
    <property type="component" value="Unassembled WGS sequence"/>
</dbReference>
<organism evidence="7 8">
    <name type="scientific">Hymenobacter antarcticus</name>
    <dbReference type="NCBI Taxonomy" id="486270"/>
    <lineage>
        <taxon>Bacteria</taxon>
        <taxon>Pseudomonadati</taxon>
        <taxon>Bacteroidota</taxon>
        <taxon>Cytophagia</taxon>
        <taxon>Cytophagales</taxon>
        <taxon>Hymenobacteraceae</taxon>
        <taxon>Hymenobacter</taxon>
    </lineage>
</organism>
<dbReference type="SUPFAM" id="SSF53187">
    <property type="entry name" value="Zn-dependent exopeptidases"/>
    <property type="match status" value="1"/>
</dbReference>
<keyword evidence="3" id="KW-0378">Hydrolase</keyword>
<dbReference type="Pfam" id="PF01546">
    <property type="entry name" value="Peptidase_M20"/>
    <property type="match status" value="1"/>
</dbReference>
<dbReference type="Pfam" id="PF07687">
    <property type="entry name" value="M20_dimer"/>
    <property type="match status" value="1"/>
</dbReference>
<dbReference type="InterPro" id="IPR011650">
    <property type="entry name" value="Peptidase_M20_dimer"/>
</dbReference>
<protein>
    <submittedName>
        <fullName evidence="7">M20 family metallo-hydrolase</fullName>
    </submittedName>
</protein>
<dbReference type="EMBL" id="BAABDI010000003">
    <property type="protein sequence ID" value="GAA3963266.1"/>
    <property type="molecule type" value="Genomic_DNA"/>
</dbReference>
<evidence type="ECO:0000313" key="8">
    <source>
        <dbReference type="Proteomes" id="UP001501556"/>
    </source>
</evidence>
<dbReference type="InterPro" id="IPR001261">
    <property type="entry name" value="ArgE/DapE_CS"/>
</dbReference>
<evidence type="ECO:0000259" key="6">
    <source>
        <dbReference type="Pfam" id="PF07687"/>
    </source>
</evidence>
<dbReference type="RefSeq" id="WP_345121143.1">
    <property type="nucleotide sequence ID" value="NZ_BAABDI010000003.1"/>
</dbReference>
<keyword evidence="5" id="KW-0170">Cobalt</keyword>
<comment type="cofactor">
    <cofactor evidence="1">
        <name>Zn(2+)</name>
        <dbReference type="ChEBI" id="CHEBI:29105"/>
    </cofactor>
</comment>
<keyword evidence="4" id="KW-0862">Zinc</keyword>
<dbReference type="SUPFAM" id="SSF55031">
    <property type="entry name" value="Bacterial exopeptidase dimerisation domain"/>
    <property type="match status" value="1"/>
</dbReference>
<dbReference type="PANTHER" id="PTHR43808">
    <property type="entry name" value="ACETYLORNITHINE DEACETYLASE"/>
    <property type="match status" value="1"/>
</dbReference>
<feature type="domain" description="Peptidase M20 dimerisation" evidence="6">
    <location>
        <begin position="169"/>
        <end position="271"/>
    </location>
</feature>
<evidence type="ECO:0000256" key="3">
    <source>
        <dbReference type="ARBA" id="ARBA00022801"/>
    </source>
</evidence>
<reference evidence="8" key="1">
    <citation type="journal article" date="2019" name="Int. J. Syst. Evol. Microbiol.">
        <title>The Global Catalogue of Microorganisms (GCM) 10K type strain sequencing project: providing services to taxonomists for standard genome sequencing and annotation.</title>
        <authorList>
            <consortium name="The Broad Institute Genomics Platform"/>
            <consortium name="The Broad Institute Genome Sequencing Center for Infectious Disease"/>
            <person name="Wu L."/>
            <person name="Ma J."/>
        </authorList>
    </citation>
    <scope>NUCLEOTIDE SEQUENCE [LARGE SCALE GENOMIC DNA]</scope>
    <source>
        <strain evidence="8">JCM 17217</strain>
    </source>
</reference>
<gene>
    <name evidence="7" type="ORF">GCM10022407_07450</name>
</gene>
<comment type="caution">
    <text evidence="7">The sequence shown here is derived from an EMBL/GenBank/DDBJ whole genome shotgun (WGS) entry which is preliminary data.</text>
</comment>
<evidence type="ECO:0000256" key="4">
    <source>
        <dbReference type="ARBA" id="ARBA00022833"/>
    </source>
</evidence>
<keyword evidence="8" id="KW-1185">Reference proteome</keyword>
<proteinExistence type="predicted"/>
<evidence type="ECO:0000256" key="1">
    <source>
        <dbReference type="ARBA" id="ARBA00001947"/>
    </source>
</evidence>
<dbReference type="CDD" id="cd05651">
    <property type="entry name" value="M20_ArgE_DapE-like"/>
    <property type="match status" value="1"/>
</dbReference>